<comment type="caution">
    <text evidence="1">The sequence shown here is derived from an EMBL/GenBank/DDBJ whole genome shotgun (WGS) entry which is preliminary data.</text>
</comment>
<reference evidence="1" key="1">
    <citation type="submission" date="2022-11" db="EMBL/GenBank/DDBJ databases">
        <title>Genome Sequence of Nemania bipapillata.</title>
        <authorList>
            <person name="Buettner E."/>
        </authorList>
    </citation>
    <scope>NUCLEOTIDE SEQUENCE</scope>
    <source>
        <strain evidence="1">CP14</strain>
    </source>
</reference>
<evidence type="ECO:0000313" key="1">
    <source>
        <dbReference type="EMBL" id="KAJ8106108.1"/>
    </source>
</evidence>
<name>A0ACC2HTP2_9PEZI</name>
<evidence type="ECO:0000313" key="2">
    <source>
        <dbReference type="Proteomes" id="UP001153334"/>
    </source>
</evidence>
<accession>A0ACC2HTP2</accession>
<dbReference type="EMBL" id="JAPESX010002955">
    <property type="protein sequence ID" value="KAJ8106108.1"/>
    <property type="molecule type" value="Genomic_DNA"/>
</dbReference>
<dbReference type="Proteomes" id="UP001153334">
    <property type="component" value="Unassembled WGS sequence"/>
</dbReference>
<sequence length="288" mass="31649">MRTFDAGGAYGGLVVYNSGAEKRFFNALVDYMAPGGGSDDPKSAINAVSTLVPVNGSWQYGFFNVYMYAEENPRPRAIENFTSIPEEHVVLDGAKLHSTWTAIPNSMAAVGGHGLRQLFWAMTLKADHRVIAISNETFYAGALNELKDVEGLSMVISYQSLTRVWLEASREKGGNLMGLSPEKDGGSFATILIPTWKHAADDEAVLAFVRKSAEEIKAKTSKLGLFNSYVYLNDAASGQNPFENYAGGVHLPRLRAIQAKYDPDGFIRDYLQHGFSFGVEEDERNDEL</sequence>
<keyword evidence="2" id="KW-1185">Reference proteome</keyword>
<proteinExistence type="predicted"/>
<organism evidence="1 2">
    <name type="scientific">Nemania bipapillata</name>
    <dbReference type="NCBI Taxonomy" id="110536"/>
    <lineage>
        <taxon>Eukaryota</taxon>
        <taxon>Fungi</taxon>
        <taxon>Dikarya</taxon>
        <taxon>Ascomycota</taxon>
        <taxon>Pezizomycotina</taxon>
        <taxon>Sordariomycetes</taxon>
        <taxon>Xylariomycetidae</taxon>
        <taxon>Xylariales</taxon>
        <taxon>Xylariaceae</taxon>
        <taxon>Nemania</taxon>
    </lineage>
</organism>
<gene>
    <name evidence="1" type="ORF">ONZ43_g7174</name>
</gene>
<protein>
    <submittedName>
        <fullName evidence="1">Uncharacterized protein</fullName>
    </submittedName>
</protein>